<dbReference type="PANTHER" id="PTHR43489">
    <property type="entry name" value="ISOMERASE"/>
    <property type="match status" value="1"/>
</dbReference>
<dbReference type="InterPro" id="IPR050417">
    <property type="entry name" value="Sugar_Epim/Isomerase"/>
</dbReference>
<evidence type="ECO:0000313" key="4">
    <source>
        <dbReference type="Proteomes" id="UP000500938"/>
    </source>
</evidence>
<dbReference type="RefSeq" id="WP_171224116.1">
    <property type="nucleotide sequence ID" value="NZ_CP053085.1"/>
</dbReference>
<accession>A0A6M4ILD6</accession>
<dbReference type="Proteomes" id="UP000500938">
    <property type="component" value="Chromosome"/>
</dbReference>
<reference evidence="3 4" key="1">
    <citation type="submission" date="2020-05" db="EMBL/GenBank/DDBJ databases">
        <title>Complete genome sequence of Gemmatimonas greenlandica TET16.</title>
        <authorList>
            <person name="Zeng Y."/>
        </authorList>
    </citation>
    <scope>NUCLEOTIDE SEQUENCE [LARGE SCALE GENOMIC DNA]</scope>
    <source>
        <strain evidence="3 4">TET16</strain>
    </source>
</reference>
<feature type="domain" description="Xylose isomerase-like TIM barrel" evidence="2">
    <location>
        <begin position="98"/>
        <end position="297"/>
    </location>
</feature>
<evidence type="ECO:0000313" key="3">
    <source>
        <dbReference type="EMBL" id="QJR34688.1"/>
    </source>
</evidence>
<keyword evidence="1" id="KW-0413">Isomerase</keyword>
<gene>
    <name evidence="3" type="ORF">HKW67_03750</name>
</gene>
<proteinExistence type="predicted"/>
<dbReference type="SUPFAM" id="SSF51658">
    <property type="entry name" value="Xylose isomerase-like"/>
    <property type="match status" value="1"/>
</dbReference>
<evidence type="ECO:0000259" key="2">
    <source>
        <dbReference type="Pfam" id="PF01261"/>
    </source>
</evidence>
<dbReference type="PANTHER" id="PTHR43489:SF3">
    <property type="entry name" value="XYLOSE ISOMERASE DOMAIN PROTEIN TIM BARREL"/>
    <property type="match status" value="1"/>
</dbReference>
<dbReference type="InterPro" id="IPR013022">
    <property type="entry name" value="Xyl_isomerase-like_TIM-brl"/>
</dbReference>
<dbReference type="PROSITE" id="PS51318">
    <property type="entry name" value="TAT"/>
    <property type="match status" value="1"/>
</dbReference>
<dbReference type="Pfam" id="PF01261">
    <property type="entry name" value="AP_endonuc_2"/>
    <property type="match status" value="1"/>
</dbReference>
<dbReference type="Gene3D" id="3.20.20.150">
    <property type="entry name" value="Divalent-metal-dependent TIM barrel enzymes"/>
    <property type="match status" value="1"/>
</dbReference>
<keyword evidence="4" id="KW-1185">Reference proteome</keyword>
<name>A0A6M4ILD6_9BACT</name>
<evidence type="ECO:0000256" key="1">
    <source>
        <dbReference type="ARBA" id="ARBA00023235"/>
    </source>
</evidence>
<protein>
    <submittedName>
        <fullName evidence="3">TIM barrel protein</fullName>
    </submittedName>
</protein>
<dbReference type="EMBL" id="CP053085">
    <property type="protein sequence ID" value="QJR34688.1"/>
    <property type="molecule type" value="Genomic_DNA"/>
</dbReference>
<sequence>MSKPSEPASDSLSVSRRGALLALGAAAVSVSASPLGAATTDIAAGRIDADSVRAGRLNQSVARWCFARTPINDLCASAKGMGLMGVDLLGDTEWEVPKQYGLQCTMGNSFGAIPVGFNRLNQHDKLLADGEAMIPKAAAAGVQKIVVFSGNRGGMSDGEGIANCITGLKRLMPVAERHGVVLCMEMLNSKVDHRDYHADHTAWAVEVAKGVNSPSFRLLYDIYHMQVMEGDVIATIKANLPWIGHFHTAGVPGRNEIDGGQELNYRGIAEFIAGSGYRGVFAHEFLPKREGMKSLREAVEVCTV</sequence>
<dbReference type="InterPro" id="IPR006311">
    <property type="entry name" value="TAT_signal"/>
</dbReference>
<dbReference type="GO" id="GO:0016853">
    <property type="term" value="F:isomerase activity"/>
    <property type="evidence" value="ECO:0007669"/>
    <property type="project" value="UniProtKB-KW"/>
</dbReference>
<dbReference type="KEGG" id="ggr:HKW67_03750"/>
<dbReference type="AlphaFoldDB" id="A0A6M4ILD6"/>
<dbReference type="InterPro" id="IPR036237">
    <property type="entry name" value="Xyl_isomerase-like_sf"/>
</dbReference>
<organism evidence="3 4">
    <name type="scientific">Gemmatimonas groenlandica</name>
    <dbReference type="NCBI Taxonomy" id="2732249"/>
    <lineage>
        <taxon>Bacteria</taxon>
        <taxon>Pseudomonadati</taxon>
        <taxon>Gemmatimonadota</taxon>
        <taxon>Gemmatimonadia</taxon>
        <taxon>Gemmatimonadales</taxon>
        <taxon>Gemmatimonadaceae</taxon>
        <taxon>Gemmatimonas</taxon>
    </lineage>
</organism>